<accession>A0A4R3MXV2</accession>
<protein>
    <submittedName>
        <fullName evidence="1">Uncharacterized protein</fullName>
    </submittedName>
</protein>
<organism evidence="1 2">
    <name type="scientific">Thiobaca trueperi</name>
    <dbReference type="NCBI Taxonomy" id="127458"/>
    <lineage>
        <taxon>Bacteria</taxon>
        <taxon>Pseudomonadati</taxon>
        <taxon>Pseudomonadota</taxon>
        <taxon>Gammaproteobacteria</taxon>
        <taxon>Chromatiales</taxon>
        <taxon>Chromatiaceae</taxon>
        <taxon>Thiobaca</taxon>
    </lineage>
</organism>
<dbReference type="OrthoDB" id="5773110at2"/>
<dbReference type="Proteomes" id="UP000295717">
    <property type="component" value="Unassembled WGS sequence"/>
</dbReference>
<sequence>MSEPAEQLAFRVPAGTRERIRTVAREGESMTATVLRGLAALEGQSAAHDAEPGQPLADERLADLERRVSLLEGQAPAMESEGQDYPPLARDMALGMRARGCPPAEIRAALVKVCGKSPSAAHLARALRRWAGQD</sequence>
<keyword evidence="2" id="KW-1185">Reference proteome</keyword>
<proteinExistence type="predicted"/>
<name>A0A4R3MXV2_9GAMM</name>
<reference evidence="1 2" key="1">
    <citation type="submission" date="2019-03" db="EMBL/GenBank/DDBJ databases">
        <title>Genomic Encyclopedia of Type Strains, Phase IV (KMG-IV): sequencing the most valuable type-strain genomes for metagenomic binning, comparative biology and taxonomic classification.</title>
        <authorList>
            <person name="Goeker M."/>
        </authorList>
    </citation>
    <scope>NUCLEOTIDE SEQUENCE [LARGE SCALE GENOMIC DNA]</scope>
    <source>
        <strain evidence="1 2">DSM 13587</strain>
    </source>
</reference>
<dbReference type="AlphaFoldDB" id="A0A4R3MXV2"/>
<evidence type="ECO:0000313" key="1">
    <source>
        <dbReference type="EMBL" id="TCT20637.1"/>
    </source>
</evidence>
<dbReference type="EMBL" id="SMAO01000005">
    <property type="protein sequence ID" value="TCT20637.1"/>
    <property type="molecule type" value="Genomic_DNA"/>
</dbReference>
<dbReference type="RefSeq" id="WP_132977257.1">
    <property type="nucleotide sequence ID" value="NZ_SMAO01000005.1"/>
</dbReference>
<comment type="caution">
    <text evidence="1">The sequence shown here is derived from an EMBL/GenBank/DDBJ whole genome shotgun (WGS) entry which is preliminary data.</text>
</comment>
<gene>
    <name evidence="1" type="ORF">EDC35_10576</name>
</gene>
<evidence type="ECO:0000313" key="2">
    <source>
        <dbReference type="Proteomes" id="UP000295717"/>
    </source>
</evidence>